<organism evidence="1">
    <name type="scientific">marine sediment metagenome</name>
    <dbReference type="NCBI Taxonomy" id="412755"/>
    <lineage>
        <taxon>unclassified sequences</taxon>
        <taxon>metagenomes</taxon>
        <taxon>ecological metagenomes</taxon>
    </lineage>
</organism>
<accession>X1N4B2</accession>
<sequence length="55" mass="5834">DVNACGAFKVSVLITSAMVGVVSVKAWVDDGDGVFDADDELWACWPLYIVAGEVE</sequence>
<reference evidence="1" key="1">
    <citation type="journal article" date="2014" name="Front. Microbiol.">
        <title>High frequency of phylogenetically diverse reductive dehalogenase-homologous genes in deep subseafloor sedimentary metagenomes.</title>
        <authorList>
            <person name="Kawai M."/>
            <person name="Futagami T."/>
            <person name="Toyoda A."/>
            <person name="Takaki Y."/>
            <person name="Nishi S."/>
            <person name="Hori S."/>
            <person name="Arai W."/>
            <person name="Tsubouchi T."/>
            <person name="Morono Y."/>
            <person name="Uchiyama I."/>
            <person name="Ito T."/>
            <person name="Fujiyama A."/>
            <person name="Inagaki F."/>
            <person name="Takami H."/>
        </authorList>
    </citation>
    <scope>NUCLEOTIDE SEQUENCE</scope>
    <source>
        <strain evidence="1">Expedition CK06-06</strain>
    </source>
</reference>
<comment type="caution">
    <text evidence="1">The sequence shown here is derived from an EMBL/GenBank/DDBJ whole genome shotgun (WGS) entry which is preliminary data.</text>
</comment>
<protein>
    <submittedName>
        <fullName evidence="1">Uncharacterized protein</fullName>
    </submittedName>
</protein>
<evidence type="ECO:0000313" key="1">
    <source>
        <dbReference type="EMBL" id="GAI21685.1"/>
    </source>
</evidence>
<name>X1N4B2_9ZZZZ</name>
<feature type="non-terminal residue" evidence="1">
    <location>
        <position position="1"/>
    </location>
</feature>
<proteinExistence type="predicted"/>
<dbReference type="AlphaFoldDB" id="X1N4B2"/>
<dbReference type="EMBL" id="BARV01022583">
    <property type="protein sequence ID" value="GAI21685.1"/>
    <property type="molecule type" value="Genomic_DNA"/>
</dbReference>
<gene>
    <name evidence="1" type="ORF">S06H3_37205</name>
</gene>